<name>A4E8S6_COLAA</name>
<evidence type="ECO:0000313" key="2">
    <source>
        <dbReference type="Proteomes" id="UP000002979"/>
    </source>
</evidence>
<organism evidence="1 2">
    <name type="scientific">Collinsella aerofaciens (strain ATCC 25986 / DSM 3979 / JCM 10188 / KCTC 3647 / NCTC 11838 / VPI 1003)</name>
    <dbReference type="NCBI Taxonomy" id="411903"/>
    <lineage>
        <taxon>Bacteria</taxon>
        <taxon>Bacillati</taxon>
        <taxon>Actinomycetota</taxon>
        <taxon>Coriobacteriia</taxon>
        <taxon>Coriobacteriales</taxon>
        <taxon>Coriobacteriaceae</taxon>
        <taxon>Collinsella</taxon>
    </lineage>
</organism>
<dbReference type="EMBL" id="AAVN02000002">
    <property type="protein sequence ID" value="EBA40291.1"/>
    <property type="molecule type" value="Genomic_DNA"/>
</dbReference>
<dbReference type="AlphaFoldDB" id="A4E8S6"/>
<accession>A4E8S6</accession>
<protein>
    <submittedName>
        <fullName evidence="1">Uncharacterized protein</fullName>
    </submittedName>
</protein>
<proteinExistence type="predicted"/>
<reference evidence="1 2" key="1">
    <citation type="submission" date="2007-01" db="EMBL/GenBank/DDBJ databases">
        <title>Draft genome sequence of Collinsella aerofaciens (ATCC 25986).</title>
        <authorList>
            <person name="Sudarsanam P."/>
            <person name="Ley R."/>
            <person name="Guruge J."/>
            <person name="Turnbaugh P.J."/>
            <person name="Mahowald M."/>
            <person name="Liep D."/>
            <person name="Gordon J."/>
        </authorList>
    </citation>
    <scope>NUCLEOTIDE SEQUENCE [LARGE SCALE GENOMIC DNA]</scope>
    <source>
        <strain evidence="2">ATCC 25986 / DSM 3979 / JCM 10188 / KCTC 3647 / NCTC 11838 / VPI 1003</strain>
    </source>
</reference>
<sequence length="88" mass="10050">MHGGAFRNVRIEPFDILGKICHAQMVFTRTYLVPQAISATQQLVGIAHDLELLVNIFQPARTVQMILFAALHQQRMRRDERGNIAHVE</sequence>
<evidence type="ECO:0000313" key="1">
    <source>
        <dbReference type="EMBL" id="EBA40291.1"/>
    </source>
</evidence>
<gene>
    <name evidence="1" type="ORF">COLAER_00816</name>
</gene>
<comment type="caution">
    <text evidence="1">The sequence shown here is derived from an EMBL/GenBank/DDBJ whole genome shotgun (WGS) entry which is preliminary data.</text>
</comment>
<dbReference type="Proteomes" id="UP000002979">
    <property type="component" value="Unassembled WGS sequence"/>
</dbReference>
<reference evidence="1 2" key="2">
    <citation type="submission" date="2007-04" db="EMBL/GenBank/DDBJ databases">
        <authorList>
            <person name="Fulton L."/>
            <person name="Clifton S."/>
            <person name="Fulton B."/>
            <person name="Xu J."/>
            <person name="Minx P."/>
            <person name="Mardis E.R."/>
            <person name="Wilson R.K."/>
        </authorList>
    </citation>
    <scope>NUCLEOTIDE SEQUENCE [LARGE SCALE GENOMIC DNA]</scope>
    <source>
        <strain evidence="2">ATCC 25986 / DSM 3979 / JCM 10188 / KCTC 3647 / NCTC 11838 / VPI 1003</strain>
    </source>
</reference>